<organism evidence="8 9">
    <name type="scientific">Shouchella clausii</name>
    <name type="common">Alkalihalobacillus clausii</name>
    <dbReference type="NCBI Taxonomy" id="79880"/>
    <lineage>
        <taxon>Bacteria</taxon>
        <taxon>Bacillati</taxon>
        <taxon>Bacillota</taxon>
        <taxon>Bacilli</taxon>
        <taxon>Bacillales</taxon>
        <taxon>Bacillaceae</taxon>
        <taxon>Shouchella</taxon>
    </lineage>
</organism>
<keyword evidence="1" id="KW-0235">DNA replication</keyword>
<name>A0A268S108_SHOCL</name>
<keyword evidence="4" id="KW-0346">Stress response</keyword>
<evidence type="ECO:0000313" key="8">
    <source>
        <dbReference type="EMBL" id="PAF26170.1"/>
    </source>
</evidence>
<comment type="caution">
    <text evidence="8">The sequence shown here is derived from an EMBL/GenBank/DDBJ whole genome shotgun (WGS) entry which is preliminary data.</text>
</comment>
<dbReference type="Gene3D" id="1.25.40.10">
    <property type="entry name" value="Tetratricopeptide repeat domain"/>
    <property type="match status" value="1"/>
</dbReference>
<dbReference type="Proteomes" id="UP000216133">
    <property type="component" value="Unassembled WGS sequence"/>
</dbReference>
<evidence type="ECO:0000256" key="5">
    <source>
        <dbReference type="PROSITE-ProRule" id="PRU00339"/>
    </source>
</evidence>
<evidence type="ECO:0000256" key="1">
    <source>
        <dbReference type="ARBA" id="ARBA00022705"/>
    </source>
</evidence>
<dbReference type="AlphaFoldDB" id="A0A268S108"/>
<dbReference type="SMART" id="SM00028">
    <property type="entry name" value="TPR"/>
    <property type="match status" value="4"/>
</dbReference>
<dbReference type="SMART" id="SM00271">
    <property type="entry name" value="DnaJ"/>
    <property type="match status" value="1"/>
</dbReference>
<sequence length="648" mass="76879">MTAWETLEIEPTDNLTAIKKAYAKGLKKHHPEEDPEGYQQLREAYDFAMRQAKQGIVHTPIKTAEPLQDWVLDEKAVIPEHPVDEFIKKVQNLYDDFFARLDIRNWETLLQADIIWNVQHSEQLQDELIDFLQEHPYLRSSVWQLLEQTFHWTEQKEQLQERYGEETTSFLIENIAHYQQLGYDCFQKEVDMDYELYLQLRAEAQAYLRNDQLEAAKAAIDQACQLFARDPDLWHLKGVYYLRKNDYRAALQMFQEKLALSPGDPDGLLYSAQLHFHFKDFQKVIADCDQLLAYHDHHVEGLFLKIKGHLELNDEVTAHQWIEKAIELYPDRPEFFPYRSRVLNEKTRNEQIELPEPTSKNKRRLNNMLFYLFMVLRRAWIYVFVFLIMLIPPIPFHYTALFLIPILWEFGRVALVFLKPAGMFKKTKKRRQALYFRCLSAACIESDFLNHYFTVYDFTYVRDRLIGKKFLQKVLEKWEVSSAAELKQRIQWLMDVGTRREFDYYLDQLTPLSEEARTRFVQSLTKDDPDYPKFFIANRGIHTLTEAGVAAVDWAWSIYLCRVGRRLGWLSKTEANEIMLKAAQQSQQAYLNWNEYFTAFHLGSYFNADDSEHDQYAKHGLSIIFTLLIQGNSPLLKLDWKNEELVHK</sequence>
<keyword evidence="2" id="KW-0677">Repeat</keyword>
<keyword evidence="6" id="KW-0472">Membrane</keyword>
<feature type="repeat" description="TPR" evidence="5">
    <location>
        <begin position="231"/>
        <end position="264"/>
    </location>
</feature>
<dbReference type="PROSITE" id="PS50076">
    <property type="entry name" value="DNAJ_2"/>
    <property type="match status" value="1"/>
</dbReference>
<reference evidence="8 9" key="1">
    <citation type="submission" date="2017-07" db="EMBL/GenBank/DDBJ databases">
        <title>Isolation and whole genome analysis of endospore-forming bacteria from heroin.</title>
        <authorList>
            <person name="Kalinowski J."/>
            <person name="Ahrens B."/>
            <person name="Al-Dilaimi A."/>
            <person name="Winkler A."/>
            <person name="Wibberg D."/>
            <person name="Schleenbecker U."/>
            <person name="Ruckert C."/>
            <person name="Wolfel R."/>
            <person name="Grass G."/>
        </authorList>
    </citation>
    <scope>NUCLEOTIDE SEQUENCE [LARGE SCALE GENOMIC DNA]</scope>
    <source>
        <strain evidence="8 9">7523-2</strain>
    </source>
</reference>
<feature type="transmembrane region" description="Helical" evidence="6">
    <location>
        <begin position="369"/>
        <end position="391"/>
    </location>
</feature>
<keyword evidence="3 5" id="KW-0802">TPR repeat</keyword>
<dbReference type="InterPro" id="IPR036869">
    <property type="entry name" value="J_dom_sf"/>
</dbReference>
<dbReference type="InterPro" id="IPR011990">
    <property type="entry name" value="TPR-like_helical_dom_sf"/>
</dbReference>
<dbReference type="SUPFAM" id="SSF48452">
    <property type="entry name" value="TPR-like"/>
    <property type="match status" value="2"/>
</dbReference>
<evidence type="ECO:0000256" key="2">
    <source>
        <dbReference type="ARBA" id="ARBA00022737"/>
    </source>
</evidence>
<evidence type="ECO:0000256" key="3">
    <source>
        <dbReference type="ARBA" id="ARBA00022803"/>
    </source>
</evidence>
<dbReference type="RefSeq" id="WP_095327948.1">
    <property type="nucleotide sequence ID" value="NZ_NPBS01000042.1"/>
</dbReference>
<dbReference type="PROSITE" id="PS50005">
    <property type="entry name" value="TPR"/>
    <property type="match status" value="1"/>
</dbReference>
<dbReference type="PANTHER" id="PTHR44943">
    <property type="entry name" value="CELLULOSE SYNTHASE OPERON PROTEIN C"/>
    <property type="match status" value="1"/>
</dbReference>
<evidence type="ECO:0000313" key="9">
    <source>
        <dbReference type="Proteomes" id="UP000216133"/>
    </source>
</evidence>
<dbReference type="InterPro" id="IPR009677">
    <property type="entry name" value="DUF1266"/>
</dbReference>
<dbReference type="InterPro" id="IPR001623">
    <property type="entry name" value="DnaJ_domain"/>
</dbReference>
<protein>
    <recommendedName>
        <fullName evidence="7">J domain-containing protein</fullName>
    </recommendedName>
</protein>
<dbReference type="GO" id="GO:0006260">
    <property type="term" value="P:DNA replication"/>
    <property type="evidence" value="ECO:0007669"/>
    <property type="project" value="UniProtKB-KW"/>
</dbReference>
<evidence type="ECO:0000259" key="7">
    <source>
        <dbReference type="PROSITE" id="PS50076"/>
    </source>
</evidence>
<evidence type="ECO:0000256" key="6">
    <source>
        <dbReference type="SAM" id="Phobius"/>
    </source>
</evidence>
<dbReference type="Pfam" id="PF06889">
    <property type="entry name" value="DUF1266"/>
    <property type="match status" value="1"/>
</dbReference>
<feature type="transmembrane region" description="Helical" evidence="6">
    <location>
        <begin position="397"/>
        <end position="418"/>
    </location>
</feature>
<proteinExistence type="predicted"/>
<keyword evidence="6" id="KW-0812">Transmembrane</keyword>
<keyword evidence="6" id="KW-1133">Transmembrane helix</keyword>
<feature type="domain" description="J" evidence="7">
    <location>
        <begin position="2"/>
        <end position="53"/>
    </location>
</feature>
<dbReference type="Gene3D" id="1.10.287.110">
    <property type="entry name" value="DnaJ domain"/>
    <property type="match status" value="1"/>
</dbReference>
<dbReference type="EMBL" id="NPBS01000042">
    <property type="protein sequence ID" value="PAF26170.1"/>
    <property type="molecule type" value="Genomic_DNA"/>
</dbReference>
<dbReference type="PANTHER" id="PTHR44943:SF8">
    <property type="entry name" value="TPR REPEAT-CONTAINING PROTEIN MJ0263"/>
    <property type="match status" value="1"/>
</dbReference>
<accession>A0A268S108</accession>
<evidence type="ECO:0000256" key="4">
    <source>
        <dbReference type="ARBA" id="ARBA00023016"/>
    </source>
</evidence>
<dbReference type="InterPro" id="IPR051685">
    <property type="entry name" value="Ycf3/AcsC/BcsC/TPR_MFPF"/>
</dbReference>
<dbReference type="InterPro" id="IPR019734">
    <property type="entry name" value="TPR_rpt"/>
</dbReference>
<gene>
    <name evidence="8" type="ORF">CHH61_09820</name>
</gene>